<accession>A0ACC0V393</accession>
<evidence type="ECO:0000313" key="2">
    <source>
        <dbReference type="Proteomes" id="UP001163324"/>
    </source>
</evidence>
<name>A0ACC0V393_9HYPO</name>
<sequence length="782" mass="84765">MTILGMAPATGKELLFSSYLGLTCVYWIYFKLVEVTVRRFFPDFHRANNINRMGDLLPAIVMIVRGTWGLLITFPACVAAAATTPWERGQDMNAWGQVCLATQAATWAGELHLQNEVCGPVFFHHVASLLVLANQAMFTKVHAIKAVYIFLAAQLGDLTFCAGKVLRKCGLSPRNSWRCWTCTLGSGVVSVFSKCTSVLWLSAQMFESPARGVDWLWGFCLHFFAAYTLEGVCYTLHAIGFFTHHPPIADGCDGDGDGDGGRGADSSPRRLRRRRRRHLDLFIAGRWRVSQFCVMMTLAGLAAVWLRVSVYVYLKTERVGDADVAAYWAESLAFVGLYCGAFVAACTRLTCLLVKFGGNVGKGELYLRFAAAAVTTYVLLLWPGGALVSLFPDGARLLAATVVVLSVWDSIVRVGICAAASATADSDADADAAAITSVPQQQKSAAVQEGDASPPEAPSAAQASDKDVGSGGSPEQKQQARCLMTKEAAEATKRRHVRRIVENVLLLGYLWYFQGGRFRLVEKALLFLGATNLTPRFEDGLDTLLVLLSSSSSSSSSATDAATAESKLYRRQRCVKLVLSLIQGGLVVLAQYGFATRSLPFGAMVVTSLIIGILTGTLSRVFLQLYYSEPLLPPGVVSQKNQKKGNNNNNKGPRHQQEKGDAAAATGEDASNEKKRRKRRRREAKEARSSFSYSYSSSLSSWARTLSEPYVWCTIVAVLAQGYSLRVGLWPEPYDGAASASVGFTNLMRSMATPASILSELGVVMAALQAMWLSSGGIGHSV</sequence>
<proteinExistence type="predicted"/>
<organism evidence="1 2">
    <name type="scientific">Trichothecium roseum</name>
    <dbReference type="NCBI Taxonomy" id="47278"/>
    <lineage>
        <taxon>Eukaryota</taxon>
        <taxon>Fungi</taxon>
        <taxon>Dikarya</taxon>
        <taxon>Ascomycota</taxon>
        <taxon>Pezizomycotina</taxon>
        <taxon>Sordariomycetes</taxon>
        <taxon>Hypocreomycetidae</taxon>
        <taxon>Hypocreales</taxon>
        <taxon>Hypocreales incertae sedis</taxon>
        <taxon>Trichothecium</taxon>
    </lineage>
</organism>
<dbReference type="Proteomes" id="UP001163324">
    <property type="component" value="Chromosome 4"/>
</dbReference>
<protein>
    <submittedName>
        <fullName evidence="1">Uncharacterized protein</fullName>
    </submittedName>
</protein>
<dbReference type="EMBL" id="CM047943">
    <property type="protein sequence ID" value="KAI9900687.1"/>
    <property type="molecule type" value="Genomic_DNA"/>
</dbReference>
<reference evidence="1" key="1">
    <citation type="submission" date="2022-10" db="EMBL/GenBank/DDBJ databases">
        <title>Complete Genome of Trichothecium roseum strain YXFP-22015, a Plant Pathogen Isolated from Citrus.</title>
        <authorList>
            <person name="Wang Y."/>
            <person name="Zhu L."/>
        </authorList>
    </citation>
    <scope>NUCLEOTIDE SEQUENCE</scope>
    <source>
        <strain evidence="1">YXFP-22015</strain>
    </source>
</reference>
<gene>
    <name evidence="1" type="ORF">N3K66_004949</name>
</gene>
<comment type="caution">
    <text evidence="1">The sequence shown here is derived from an EMBL/GenBank/DDBJ whole genome shotgun (WGS) entry which is preliminary data.</text>
</comment>
<keyword evidence="2" id="KW-1185">Reference proteome</keyword>
<evidence type="ECO:0000313" key="1">
    <source>
        <dbReference type="EMBL" id="KAI9900687.1"/>
    </source>
</evidence>